<evidence type="ECO:0000313" key="1">
    <source>
        <dbReference type="EMBL" id="QDV26360.1"/>
    </source>
</evidence>
<protein>
    <submittedName>
        <fullName evidence="1">Uncharacterized protein</fullName>
    </submittedName>
</protein>
<dbReference type="KEGG" id="ahel:Q31a_47330"/>
<dbReference type="Proteomes" id="UP000318017">
    <property type="component" value="Chromosome"/>
</dbReference>
<organism evidence="1 2">
    <name type="scientific">Aureliella helgolandensis</name>
    <dbReference type="NCBI Taxonomy" id="2527968"/>
    <lineage>
        <taxon>Bacteria</taxon>
        <taxon>Pseudomonadati</taxon>
        <taxon>Planctomycetota</taxon>
        <taxon>Planctomycetia</taxon>
        <taxon>Pirellulales</taxon>
        <taxon>Pirellulaceae</taxon>
        <taxon>Aureliella</taxon>
    </lineage>
</organism>
<dbReference type="RefSeq" id="WP_145082453.1">
    <property type="nucleotide sequence ID" value="NZ_CP036298.1"/>
</dbReference>
<gene>
    <name evidence="1" type="ORF">Q31a_47330</name>
</gene>
<reference evidence="1 2" key="1">
    <citation type="submission" date="2019-02" db="EMBL/GenBank/DDBJ databases">
        <title>Deep-cultivation of Planctomycetes and their phenomic and genomic characterization uncovers novel biology.</title>
        <authorList>
            <person name="Wiegand S."/>
            <person name="Jogler M."/>
            <person name="Boedeker C."/>
            <person name="Pinto D."/>
            <person name="Vollmers J."/>
            <person name="Rivas-Marin E."/>
            <person name="Kohn T."/>
            <person name="Peeters S.H."/>
            <person name="Heuer A."/>
            <person name="Rast P."/>
            <person name="Oberbeckmann S."/>
            <person name="Bunk B."/>
            <person name="Jeske O."/>
            <person name="Meyerdierks A."/>
            <person name="Storesund J.E."/>
            <person name="Kallscheuer N."/>
            <person name="Luecker S."/>
            <person name="Lage O.M."/>
            <person name="Pohl T."/>
            <person name="Merkel B.J."/>
            <person name="Hornburger P."/>
            <person name="Mueller R.-W."/>
            <person name="Bruemmer F."/>
            <person name="Labrenz M."/>
            <person name="Spormann A.M."/>
            <person name="Op den Camp H."/>
            <person name="Overmann J."/>
            <person name="Amann R."/>
            <person name="Jetten M.S.M."/>
            <person name="Mascher T."/>
            <person name="Medema M.H."/>
            <person name="Devos D.P."/>
            <person name="Kaster A.-K."/>
            <person name="Ovreas L."/>
            <person name="Rohde M."/>
            <person name="Galperin M.Y."/>
            <person name="Jogler C."/>
        </authorList>
    </citation>
    <scope>NUCLEOTIDE SEQUENCE [LARGE SCALE GENOMIC DNA]</scope>
    <source>
        <strain evidence="1 2">Q31a</strain>
    </source>
</reference>
<evidence type="ECO:0000313" key="2">
    <source>
        <dbReference type="Proteomes" id="UP000318017"/>
    </source>
</evidence>
<sequence>MHITEASEFATWFWPTFVVNDDLVFLEFVNWNRVYDLNIFHDRTGIESQLNHIHILDAFDHDATNDDEPYWDASHPHFKLACGVGRAFASSWAHKLSLDYPDRRFRVYYTRDDNPIVRFHQIHEGEPPWLDRENSSWATDEDAVLIVDVSGHQRRVG</sequence>
<keyword evidence="2" id="KW-1185">Reference proteome</keyword>
<dbReference type="OrthoDB" id="9805159at2"/>
<name>A0A518GCS3_9BACT</name>
<dbReference type="EMBL" id="CP036298">
    <property type="protein sequence ID" value="QDV26360.1"/>
    <property type="molecule type" value="Genomic_DNA"/>
</dbReference>
<dbReference type="AlphaFoldDB" id="A0A518GCS3"/>
<proteinExistence type="predicted"/>
<accession>A0A518GCS3</accession>